<reference evidence="4" key="2">
    <citation type="submission" date="2015-02" db="UniProtKB">
        <authorList>
            <consortium name="EnsemblMetazoa"/>
        </authorList>
    </citation>
    <scope>IDENTIFICATION</scope>
</reference>
<dbReference type="EnsemblMetazoa" id="SMAR007610-RA">
    <property type="protein sequence ID" value="SMAR007610-PA"/>
    <property type="gene ID" value="SMAR007610"/>
</dbReference>
<dbReference type="PhylomeDB" id="T1J234"/>
<dbReference type="InterPro" id="IPR050767">
    <property type="entry name" value="Sel1_AlgK"/>
</dbReference>
<dbReference type="PANTHER" id="PTHR11102:SF160">
    <property type="entry name" value="ERAD-ASSOCIATED E3 UBIQUITIN-PROTEIN LIGASE COMPONENT HRD3"/>
    <property type="match status" value="1"/>
</dbReference>
<dbReference type="Pfam" id="PF08238">
    <property type="entry name" value="Sel1"/>
    <property type="match status" value="5"/>
</dbReference>
<dbReference type="SMART" id="SM00671">
    <property type="entry name" value="SEL1"/>
    <property type="match status" value="6"/>
</dbReference>
<comment type="similarity">
    <text evidence="1">Belongs to the sel-1 family.</text>
</comment>
<accession>T1J234</accession>
<reference evidence="5" key="1">
    <citation type="submission" date="2011-05" db="EMBL/GenBank/DDBJ databases">
        <authorList>
            <person name="Richards S.R."/>
            <person name="Qu J."/>
            <person name="Jiang H."/>
            <person name="Jhangiani S.N."/>
            <person name="Agravi P."/>
            <person name="Goodspeed R."/>
            <person name="Gross S."/>
            <person name="Mandapat C."/>
            <person name="Jackson L."/>
            <person name="Mathew T."/>
            <person name="Pu L."/>
            <person name="Thornton R."/>
            <person name="Saada N."/>
            <person name="Wilczek-Boney K.B."/>
            <person name="Lee S."/>
            <person name="Kovar C."/>
            <person name="Wu Y."/>
            <person name="Scherer S.E."/>
            <person name="Worley K.C."/>
            <person name="Muzny D.M."/>
            <person name="Gibbs R."/>
        </authorList>
    </citation>
    <scope>NUCLEOTIDE SEQUENCE</scope>
    <source>
        <strain evidence="5">Brora</strain>
    </source>
</reference>
<evidence type="ECO:0000256" key="2">
    <source>
        <dbReference type="PROSITE-ProRule" id="PRU00339"/>
    </source>
</evidence>
<evidence type="ECO:0000256" key="3">
    <source>
        <dbReference type="SAM" id="MobiDB-lite"/>
    </source>
</evidence>
<dbReference type="EMBL" id="JH431795">
    <property type="status" value="NOT_ANNOTATED_CDS"/>
    <property type="molecule type" value="Genomic_DNA"/>
</dbReference>
<protein>
    <submittedName>
        <fullName evidence="4">Uncharacterized protein</fullName>
    </submittedName>
</protein>
<dbReference type="SMART" id="SM00028">
    <property type="entry name" value="TPR"/>
    <property type="match status" value="2"/>
</dbReference>
<proteinExistence type="inferred from homology"/>
<evidence type="ECO:0000256" key="1">
    <source>
        <dbReference type="ARBA" id="ARBA00038101"/>
    </source>
</evidence>
<dbReference type="InterPro" id="IPR019734">
    <property type="entry name" value="TPR_rpt"/>
</dbReference>
<evidence type="ECO:0000313" key="5">
    <source>
        <dbReference type="Proteomes" id="UP000014500"/>
    </source>
</evidence>
<dbReference type="AlphaFoldDB" id="T1J234"/>
<dbReference type="PANTHER" id="PTHR11102">
    <property type="entry name" value="SEL-1-LIKE PROTEIN"/>
    <property type="match status" value="1"/>
</dbReference>
<dbReference type="STRING" id="126957.T1J234"/>
<keyword evidence="2" id="KW-0802">TPR repeat</keyword>
<name>T1J234_STRMM</name>
<dbReference type="SUPFAM" id="SSF81901">
    <property type="entry name" value="HCP-like"/>
    <property type="match status" value="1"/>
</dbReference>
<dbReference type="InterPro" id="IPR011990">
    <property type="entry name" value="TPR-like_helical_dom_sf"/>
</dbReference>
<dbReference type="eggNOG" id="KOG0548">
    <property type="taxonomic scope" value="Eukaryota"/>
</dbReference>
<feature type="compositionally biased region" description="Basic residues" evidence="3">
    <location>
        <begin position="931"/>
        <end position="945"/>
    </location>
</feature>
<dbReference type="PROSITE" id="PS50005">
    <property type="entry name" value="TPR"/>
    <property type="match status" value="1"/>
</dbReference>
<dbReference type="eggNOG" id="KOG1550">
    <property type="taxonomic scope" value="Eukaryota"/>
</dbReference>
<sequence length="945" mass="110155">MHITMAYFNENKINYIKLKYVLIPRASNILRELFRKKWHTAGNSSWLETDEQGQQFVEGSGRNIFVTASRRRKILLRSGRIDLWDLQLLSTVLLTFDFGNNASLTKREKKAIKSLAVIYSDFRRSLNWINREEFDTAWENIAKILVKLGDFSDQLRILKLDKVGSMEMDKLSLISSSAVELRNLGNTFFKEHNFFDAIAIYSQIIPRQRCKIESAILYSNRSAAYLAIPNDILLYNQKQERAKHDIKNAIELCPTWYKAHYRMGCFYEQINNNKKAVSHYEIASILDPSKIEISNKLEKVKAFIKPEINVEQIRTEDFMASDIENRIRGGSHWTAWKGYCYLKGLQVERDYKLAAELFTEAVNDNNIFAMVQLASMYLLGRGVKKDMKMHVQLILKVASLPHIQMNGQINIDVVQAELLLGFAYHKGIGWFSDMEKAIMWYKKASEHGCGQSLHKLGNLYSKGTGVEKDEEKAVYYWQLAADRGFVEACRTLAGYYLSHEFDPDKAMQWHRRFVTESKNLAESTDRNFEVNVSALRQRIDISRICEWEAEKGVATEDLSLRDRRRLFVKRNTPNFEEFERLCFVTCNEPIENMSMETITDEDLIIDHYSYPFKLNMFKEFTSNTAKRIHQAVFHFSKAVRYVKSEKLELTIDFVKELSNCLKVEPLVAHWDEYDRKIAISIVDNIWYNVMMQRYYANSHFEVQVVICYVYFHITSFVAMKKLLKRNIEKHSNEFYFYRMYLSTLLALEDYEEGVKQAELALKIFPNNCELLLGRAKHVQGLGKNTSQVIKAYKDFLSVAEPDHPEVPAVYYEMALAYSNLKMLHQSSVTSGKVKEYYYKGLEAEKIQLPCFLPYKQNDRFEILSKIIYGIYMKCEAGNKSFREELMKSFPLVNVNTAIDDIVAKPLLNGCTGEENLNKARENNLGKNLPVAKRKNRRKRKEKIKI</sequence>
<dbReference type="Proteomes" id="UP000014500">
    <property type="component" value="Unassembled WGS sequence"/>
</dbReference>
<organism evidence="4 5">
    <name type="scientific">Strigamia maritima</name>
    <name type="common">European centipede</name>
    <name type="synonym">Geophilus maritimus</name>
    <dbReference type="NCBI Taxonomy" id="126957"/>
    <lineage>
        <taxon>Eukaryota</taxon>
        <taxon>Metazoa</taxon>
        <taxon>Ecdysozoa</taxon>
        <taxon>Arthropoda</taxon>
        <taxon>Myriapoda</taxon>
        <taxon>Chilopoda</taxon>
        <taxon>Pleurostigmophora</taxon>
        <taxon>Geophilomorpha</taxon>
        <taxon>Linotaeniidae</taxon>
        <taxon>Strigamia</taxon>
    </lineage>
</organism>
<dbReference type="HOGENOM" id="CLU_288260_0_0_1"/>
<dbReference type="Gene3D" id="1.25.40.10">
    <property type="entry name" value="Tetratricopeptide repeat domain"/>
    <property type="match status" value="3"/>
</dbReference>
<keyword evidence="5" id="KW-1185">Reference proteome</keyword>
<evidence type="ECO:0000313" key="4">
    <source>
        <dbReference type="EnsemblMetazoa" id="SMAR007610-PA"/>
    </source>
</evidence>
<feature type="repeat" description="TPR" evidence="2">
    <location>
        <begin position="257"/>
        <end position="290"/>
    </location>
</feature>
<dbReference type="InterPro" id="IPR006597">
    <property type="entry name" value="Sel1-like"/>
</dbReference>
<dbReference type="SUPFAM" id="SSF48452">
    <property type="entry name" value="TPR-like"/>
    <property type="match status" value="2"/>
</dbReference>
<feature type="region of interest" description="Disordered" evidence="3">
    <location>
        <begin position="921"/>
        <end position="945"/>
    </location>
</feature>